<dbReference type="PANTHER" id="PTHR35561:SF1">
    <property type="entry name" value="RNA 2',3'-CYCLIC PHOSPHODIESTERASE"/>
    <property type="match status" value="1"/>
</dbReference>
<keyword evidence="1 2" id="KW-0378">Hydrolase</keyword>
<protein>
    <recommendedName>
        <fullName evidence="2">RNA 2',3'-cyclic phosphodiesterase</fullName>
        <shortName evidence="2">RNA 2',3'-CPDase</shortName>
        <ecNumber evidence="2">3.1.4.58</ecNumber>
    </recommendedName>
</protein>
<dbReference type="NCBIfam" id="TIGR02258">
    <property type="entry name" value="2_5_ligase"/>
    <property type="match status" value="1"/>
</dbReference>
<keyword evidence="5" id="KW-1185">Reference proteome</keyword>
<dbReference type="OrthoDB" id="7061261at2"/>
<dbReference type="InterPro" id="IPR009097">
    <property type="entry name" value="Cyclic_Pdiesterase"/>
</dbReference>
<dbReference type="HAMAP" id="MF_01940">
    <property type="entry name" value="RNA_CPDase"/>
    <property type="match status" value="1"/>
</dbReference>
<proteinExistence type="inferred from homology"/>
<dbReference type="GO" id="GO:0016874">
    <property type="term" value="F:ligase activity"/>
    <property type="evidence" value="ECO:0007669"/>
    <property type="project" value="UniProtKB-KW"/>
</dbReference>
<dbReference type="GO" id="GO:0008664">
    <property type="term" value="F:RNA 2',3'-cyclic 3'-phosphodiesterase activity"/>
    <property type="evidence" value="ECO:0007669"/>
    <property type="project" value="UniProtKB-EC"/>
</dbReference>
<feature type="active site" description="Proton acceptor" evidence="2">
    <location>
        <position position="133"/>
    </location>
</feature>
<comment type="function">
    <text evidence="2">Hydrolyzes RNA 2',3'-cyclic phosphodiester to an RNA 2'-phosphomonoester.</text>
</comment>
<dbReference type="SUPFAM" id="SSF55144">
    <property type="entry name" value="LigT-like"/>
    <property type="match status" value="1"/>
</dbReference>
<evidence type="ECO:0000313" key="5">
    <source>
        <dbReference type="Proteomes" id="UP000254794"/>
    </source>
</evidence>
<reference evidence="4 5" key="1">
    <citation type="submission" date="2018-06" db="EMBL/GenBank/DDBJ databases">
        <authorList>
            <consortium name="Pathogen Informatics"/>
            <person name="Doyle S."/>
        </authorList>
    </citation>
    <scope>NUCLEOTIDE SEQUENCE [LARGE SCALE GENOMIC DNA]</scope>
    <source>
        <strain evidence="4 5">NCTC13316</strain>
    </source>
</reference>
<dbReference type="GO" id="GO:0004113">
    <property type="term" value="F:2',3'-cyclic-nucleotide 3'-phosphodiesterase activity"/>
    <property type="evidence" value="ECO:0007669"/>
    <property type="project" value="InterPro"/>
</dbReference>
<dbReference type="Gene3D" id="3.90.1140.10">
    <property type="entry name" value="Cyclic phosphodiesterase"/>
    <property type="match status" value="1"/>
</dbReference>
<accession>A0A378JMT6</accession>
<dbReference type="InterPro" id="IPR014051">
    <property type="entry name" value="Phosphoesterase_HXTX"/>
</dbReference>
<dbReference type="InterPro" id="IPR004175">
    <property type="entry name" value="RNA_CPDase"/>
</dbReference>
<keyword evidence="4" id="KW-0436">Ligase</keyword>
<dbReference type="EMBL" id="UGOD01000001">
    <property type="protein sequence ID" value="STX52387.1"/>
    <property type="molecule type" value="Genomic_DNA"/>
</dbReference>
<comment type="similarity">
    <text evidence="2">Belongs to the 2H phosphoesterase superfamily. ThpR family.</text>
</comment>
<evidence type="ECO:0000256" key="2">
    <source>
        <dbReference type="HAMAP-Rule" id="MF_01940"/>
    </source>
</evidence>
<evidence type="ECO:0000256" key="1">
    <source>
        <dbReference type="ARBA" id="ARBA00022801"/>
    </source>
</evidence>
<dbReference type="Pfam" id="PF02834">
    <property type="entry name" value="LigT_PEase"/>
    <property type="match status" value="1"/>
</dbReference>
<feature type="short sequence motif" description="HXTX 1" evidence="2">
    <location>
        <begin position="47"/>
        <end position="50"/>
    </location>
</feature>
<dbReference type="AlphaFoldDB" id="A0A378JMT6"/>
<dbReference type="RefSeq" id="WP_115331951.1">
    <property type="nucleotide sequence ID" value="NZ_CAAAHP010000006.1"/>
</dbReference>
<feature type="domain" description="Phosphoesterase HXTX" evidence="3">
    <location>
        <begin position="13"/>
        <end position="97"/>
    </location>
</feature>
<dbReference type="EC" id="3.1.4.58" evidence="2"/>
<feature type="active site" description="Proton donor" evidence="2">
    <location>
        <position position="47"/>
    </location>
</feature>
<organism evidence="4 5">
    <name type="scientific">Legionella busanensis</name>
    <dbReference type="NCBI Taxonomy" id="190655"/>
    <lineage>
        <taxon>Bacteria</taxon>
        <taxon>Pseudomonadati</taxon>
        <taxon>Pseudomonadota</taxon>
        <taxon>Gammaproteobacteria</taxon>
        <taxon>Legionellales</taxon>
        <taxon>Legionellaceae</taxon>
        <taxon>Legionella</taxon>
    </lineage>
</organism>
<dbReference type="PANTHER" id="PTHR35561">
    <property type="entry name" value="RNA 2',3'-CYCLIC PHOSPHODIESTERASE"/>
    <property type="match status" value="1"/>
</dbReference>
<evidence type="ECO:0000259" key="3">
    <source>
        <dbReference type="Pfam" id="PF02834"/>
    </source>
</evidence>
<sequence>MTQTTIRVFFAISLSTEILDAIAVVVDKLKQTLPQQKIRWTKLENLHITLRFLQSIQIGDLPKLIEQVELNLLNVSSFRLKFGELELFPKPKHPRLIALQAGPNEQLAPISYGLAKIIDTLNYPTEKRAFRGHITLGRLQNYQSTINLLPIRNDYFPRQLVQSVNLFESRLVEGQRQYNLIKRFSLGNN</sequence>
<comment type="catalytic activity">
    <reaction evidence="2">
        <text>a 3'-end 2',3'-cyclophospho-ribonucleotide-RNA + H2O = a 3'-end 2'-phospho-ribonucleotide-RNA + H(+)</text>
        <dbReference type="Rhea" id="RHEA:11828"/>
        <dbReference type="Rhea" id="RHEA-COMP:10464"/>
        <dbReference type="Rhea" id="RHEA-COMP:17353"/>
        <dbReference type="ChEBI" id="CHEBI:15377"/>
        <dbReference type="ChEBI" id="CHEBI:15378"/>
        <dbReference type="ChEBI" id="CHEBI:83064"/>
        <dbReference type="ChEBI" id="CHEBI:173113"/>
        <dbReference type="EC" id="3.1.4.58"/>
    </reaction>
</comment>
<feature type="short sequence motif" description="HXTX 2" evidence="2">
    <location>
        <begin position="133"/>
        <end position="136"/>
    </location>
</feature>
<dbReference type="Proteomes" id="UP000254794">
    <property type="component" value="Unassembled WGS sequence"/>
</dbReference>
<name>A0A378JMT6_9GAMM</name>
<gene>
    <name evidence="4" type="ORF">NCTC13316_02500</name>
</gene>
<evidence type="ECO:0000313" key="4">
    <source>
        <dbReference type="EMBL" id="STX52387.1"/>
    </source>
</evidence>